<feature type="non-terminal residue" evidence="1">
    <location>
        <position position="1"/>
    </location>
</feature>
<accession>A0A147BAP3</accession>
<proteinExistence type="predicted"/>
<reference evidence="1" key="1">
    <citation type="journal article" date="2018" name="PLoS Negl. Trop. Dis.">
        <title>Sialome diversity of ticks revealed by RNAseq of single tick salivary glands.</title>
        <authorList>
            <person name="Perner J."/>
            <person name="Kropackova S."/>
            <person name="Kopacek P."/>
            <person name="Ribeiro J.M."/>
        </authorList>
    </citation>
    <scope>NUCLEOTIDE SEQUENCE</scope>
    <source>
        <strain evidence="1">Siblings of single egg batch collected in Ceske Budejovice</strain>
        <tissue evidence="1">Salivary glands</tissue>
    </source>
</reference>
<dbReference type="EMBL" id="GEGO01007573">
    <property type="protein sequence ID" value="JAR87831.1"/>
    <property type="molecule type" value="Transcribed_RNA"/>
</dbReference>
<name>A0A147BAP3_IXORI</name>
<sequence>IQKLVVSPVLCTLITRDISRFVKATKRNAPKRHLHLHMQKFNAFQKLPIVTNSNIIPKALFSPPKIKQHQRYMKSLYTLFHLKSGRS</sequence>
<organism evidence="1">
    <name type="scientific">Ixodes ricinus</name>
    <name type="common">Common tick</name>
    <name type="synonym">Acarus ricinus</name>
    <dbReference type="NCBI Taxonomy" id="34613"/>
    <lineage>
        <taxon>Eukaryota</taxon>
        <taxon>Metazoa</taxon>
        <taxon>Ecdysozoa</taxon>
        <taxon>Arthropoda</taxon>
        <taxon>Chelicerata</taxon>
        <taxon>Arachnida</taxon>
        <taxon>Acari</taxon>
        <taxon>Parasitiformes</taxon>
        <taxon>Ixodida</taxon>
        <taxon>Ixodoidea</taxon>
        <taxon>Ixodidae</taxon>
        <taxon>Ixodinae</taxon>
        <taxon>Ixodes</taxon>
    </lineage>
</organism>
<protein>
    <submittedName>
        <fullName evidence="1">Uncharacterized protein</fullName>
    </submittedName>
</protein>
<dbReference type="AlphaFoldDB" id="A0A147BAP3"/>
<evidence type="ECO:0000313" key="1">
    <source>
        <dbReference type="EMBL" id="JAR87831.1"/>
    </source>
</evidence>